<keyword evidence="2" id="KW-1185">Reference proteome</keyword>
<gene>
    <name evidence="1" type="ORF">SPARVUS_LOCUS10406875</name>
</gene>
<dbReference type="Proteomes" id="UP001162483">
    <property type="component" value="Unassembled WGS sequence"/>
</dbReference>
<evidence type="ECO:0000313" key="2">
    <source>
        <dbReference type="Proteomes" id="UP001162483"/>
    </source>
</evidence>
<comment type="caution">
    <text evidence="1">The sequence shown here is derived from an EMBL/GenBank/DDBJ whole genome shotgun (WGS) entry which is preliminary data.</text>
</comment>
<proteinExistence type="predicted"/>
<dbReference type="EMBL" id="CATNWA010015773">
    <property type="protein sequence ID" value="CAI9586678.1"/>
    <property type="molecule type" value="Genomic_DNA"/>
</dbReference>
<reference evidence="1" key="1">
    <citation type="submission" date="2023-05" db="EMBL/GenBank/DDBJ databases">
        <authorList>
            <person name="Stuckert A."/>
        </authorList>
    </citation>
    <scope>NUCLEOTIDE SEQUENCE</scope>
</reference>
<sequence>MIGCHLCNKSICEISLLLNIPQSICCGIIIKRKQLGTTATQSLNGRLRKMTDRGQRMLKCAEVADCLQSQ</sequence>
<evidence type="ECO:0000313" key="1">
    <source>
        <dbReference type="EMBL" id="CAI9586678.1"/>
    </source>
</evidence>
<accession>A0ABN9EPM8</accession>
<name>A0ABN9EPM8_9NEOB</name>
<organism evidence="1 2">
    <name type="scientific">Staurois parvus</name>
    <dbReference type="NCBI Taxonomy" id="386267"/>
    <lineage>
        <taxon>Eukaryota</taxon>
        <taxon>Metazoa</taxon>
        <taxon>Chordata</taxon>
        <taxon>Craniata</taxon>
        <taxon>Vertebrata</taxon>
        <taxon>Euteleostomi</taxon>
        <taxon>Amphibia</taxon>
        <taxon>Batrachia</taxon>
        <taxon>Anura</taxon>
        <taxon>Neobatrachia</taxon>
        <taxon>Ranoidea</taxon>
        <taxon>Ranidae</taxon>
        <taxon>Staurois</taxon>
    </lineage>
</organism>
<protein>
    <submittedName>
        <fullName evidence="1">Uncharacterized protein</fullName>
    </submittedName>
</protein>